<protein>
    <submittedName>
        <fullName evidence="1">Uncharacterized protein</fullName>
    </submittedName>
</protein>
<reference evidence="1" key="1">
    <citation type="submission" date="2023-04" db="EMBL/GenBank/DDBJ databases">
        <title>A chromosome-level genome assembly of the parasitoid wasp Eretmocerus hayati.</title>
        <authorList>
            <person name="Zhong Y."/>
            <person name="Liu S."/>
            <person name="Liu Y."/>
        </authorList>
    </citation>
    <scope>NUCLEOTIDE SEQUENCE</scope>
    <source>
        <strain evidence="1">ZJU_SS_LIU_2023</strain>
    </source>
</reference>
<name>A0ACC2PH19_9HYME</name>
<dbReference type="EMBL" id="CM056741">
    <property type="protein sequence ID" value="KAJ8681874.1"/>
    <property type="molecule type" value="Genomic_DNA"/>
</dbReference>
<gene>
    <name evidence="1" type="ORF">QAD02_017666</name>
</gene>
<evidence type="ECO:0000313" key="1">
    <source>
        <dbReference type="EMBL" id="KAJ8681874.1"/>
    </source>
</evidence>
<proteinExistence type="predicted"/>
<dbReference type="Proteomes" id="UP001239111">
    <property type="component" value="Chromosome 1"/>
</dbReference>
<evidence type="ECO:0000313" key="2">
    <source>
        <dbReference type="Proteomes" id="UP001239111"/>
    </source>
</evidence>
<organism evidence="1 2">
    <name type="scientific">Eretmocerus hayati</name>
    <dbReference type="NCBI Taxonomy" id="131215"/>
    <lineage>
        <taxon>Eukaryota</taxon>
        <taxon>Metazoa</taxon>
        <taxon>Ecdysozoa</taxon>
        <taxon>Arthropoda</taxon>
        <taxon>Hexapoda</taxon>
        <taxon>Insecta</taxon>
        <taxon>Pterygota</taxon>
        <taxon>Neoptera</taxon>
        <taxon>Endopterygota</taxon>
        <taxon>Hymenoptera</taxon>
        <taxon>Apocrita</taxon>
        <taxon>Proctotrupomorpha</taxon>
        <taxon>Chalcidoidea</taxon>
        <taxon>Aphelinidae</taxon>
        <taxon>Aphelininae</taxon>
        <taxon>Eretmocerus</taxon>
    </lineage>
</organism>
<sequence length="569" mass="64460">MSVCYKVPSVISHYPFNMRFILFILASTVSLARTSMVEHQIEPKITVEQSVMKFADNFYKVIQPQESRKNLICSPLSIHMAVSMVASGADGNTAQQMIRSLEVPDMSNLTLQGFEKTVTDLKNVENVTITVANNIFVAAGWDFKTEFKQVISDIFKSEVSSIDINNPDEAAESVNEWVQENTNSKIKEILDSSAIDMDTRMILVNAIYFKGDWATPFVKQETRNMPFYIDENNKKQVPTMHKEDVLVHGFLDGLKATYVVLPYENSNLKMIIVVPQEINGLDHIEANLESLNIDELITGKNVEPEFISLFLPKFKIESEIDLEETLKKLGMTDMFQNAANFSKISDESLKVRKAVHKAYIEVNEQGTEAAGVTALALGIRSGFSDPPTLRIDRPFYFKIVLGTVPLFTGHVIEPMTNEVTKEPQDEDNIEEAQETTTEENRGFKESQRLPLFPSKVTKEPQDEDNIEEAQETTTEENRGFKESQRLPLFPSKLFPISYQYLWTHSAPGARIYGQEWQSNNVPQQIPIGKVNIQGHVYEVAPANLIYQQPISDIDLARKESFCAFFKPRS</sequence>
<accession>A0ACC2PH19</accession>
<keyword evidence="2" id="KW-1185">Reference proteome</keyword>
<comment type="caution">
    <text evidence="1">The sequence shown here is derived from an EMBL/GenBank/DDBJ whole genome shotgun (WGS) entry which is preliminary data.</text>
</comment>